<gene>
    <name evidence="3" type="ORF">Lbru_0304</name>
</gene>
<dbReference type="GO" id="GO:0004180">
    <property type="term" value="F:carboxypeptidase activity"/>
    <property type="evidence" value="ECO:0007669"/>
    <property type="project" value="UniProtKB-KW"/>
</dbReference>
<dbReference type="InterPro" id="IPR012338">
    <property type="entry name" value="Beta-lactam/transpept-like"/>
</dbReference>
<dbReference type="EMBL" id="LNXV01000003">
    <property type="protein sequence ID" value="KTC87075.1"/>
    <property type="molecule type" value="Genomic_DNA"/>
</dbReference>
<evidence type="ECO:0000259" key="2">
    <source>
        <dbReference type="Pfam" id="PF00144"/>
    </source>
</evidence>
<name>A0A0W0SUX4_9GAMM</name>
<dbReference type="PANTHER" id="PTHR46825">
    <property type="entry name" value="D-ALANYL-D-ALANINE-CARBOXYPEPTIDASE/ENDOPEPTIDASE AMPH"/>
    <property type="match status" value="1"/>
</dbReference>
<dbReference type="InterPro" id="IPR050491">
    <property type="entry name" value="AmpC-like"/>
</dbReference>
<protein>
    <submittedName>
        <fullName evidence="3">D-alanyl-D-alanine carboxypeptidase</fullName>
    </submittedName>
</protein>
<keyword evidence="3" id="KW-0645">Protease</keyword>
<feature type="chain" id="PRO_5006912392" evidence="1">
    <location>
        <begin position="21"/>
        <end position="423"/>
    </location>
</feature>
<dbReference type="RefSeq" id="WP_058440410.1">
    <property type="nucleotide sequence ID" value="NZ_CAAAHU010000001.1"/>
</dbReference>
<organism evidence="3 4">
    <name type="scientific">Legionella brunensis</name>
    <dbReference type="NCBI Taxonomy" id="29422"/>
    <lineage>
        <taxon>Bacteria</taxon>
        <taxon>Pseudomonadati</taxon>
        <taxon>Pseudomonadota</taxon>
        <taxon>Gammaproteobacteria</taxon>
        <taxon>Legionellales</taxon>
        <taxon>Legionellaceae</taxon>
        <taxon>Legionella</taxon>
    </lineage>
</organism>
<dbReference type="PANTHER" id="PTHR46825:SF7">
    <property type="entry name" value="D-ALANYL-D-ALANINE CARBOXYPEPTIDASE"/>
    <property type="match status" value="1"/>
</dbReference>
<keyword evidence="3" id="KW-0121">Carboxypeptidase</keyword>
<sequence>MKNLTLVFLFNALLANIVIAQPLSLETSAQIQTTLNDYLVGKGADEHITGIAASIFMPDMKGSEEGQITSYFAGDRGYAPFDKKITKDTLFEIGSITKSFIAALILQLDAQGKLSLDDPLEKWLPQYPQWGAVTIKELLNMTSGIPSYTDSDVFYEAYLKNPQMTWSSEDLLNYAQEVKPKASATNRYNYSNSNYILAGLIIEKVSNQSLTQQLKANIITPNHLQNIFYPAGENGERLHAQLQPRMAHGYFLDDNQEFVDITANSLSWAGAAGAIIADTVDVINWVQLLYHGKLFEPSSRRQALAKLQSVVSMKNGKPIATVSHEEPTAFGLGVGYYFDEELQDRFWVYEGGTLGFRVMYIWSACNNITTVVALNSKSGNANPSHSQGDGISALNLSLYKIILKENPQYHCKSPPIHKILHKE</sequence>
<keyword evidence="3" id="KW-0378">Hydrolase</keyword>
<dbReference type="Pfam" id="PF00144">
    <property type="entry name" value="Beta-lactamase"/>
    <property type="match status" value="1"/>
</dbReference>
<evidence type="ECO:0000313" key="4">
    <source>
        <dbReference type="Proteomes" id="UP000054742"/>
    </source>
</evidence>
<keyword evidence="1" id="KW-0732">Signal</keyword>
<dbReference type="SUPFAM" id="SSF56601">
    <property type="entry name" value="beta-lactamase/transpeptidase-like"/>
    <property type="match status" value="1"/>
</dbReference>
<evidence type="ECO:0000313" key="3">
    <source>
        <dbReference type="EMBL" id="KTC87075.1"/>
    </source>
</evidence>
<reference evidence="3 4" key="1">
    <citation type="submission" date="2015-11" db="EMBL/GenBank/DDBJ databases">
        <title>Genomic analysis of 38 Legionella species identifies large and diverse effector repertoires.</title>
        <authorList>
            <person name="Burstein D."/>
            <person name="Amaro F."/>
            <person name="Zusman T."/>
            <person name="Lifshitz Z."/>
            <person name="Cohen O."/>
            <person name="Gilbert J.A."/>
            <person name="Pupko T."/>
            <person name="Shuman H.A."/>
            <person name="Segal G."/>
        </authorList>
    </citation>
    <scope>NUCLEOTIDE SEQUENCE [LARGE SCALE GENOMIC DNA]</scope>
    <source>
        <strain evidence="3 4">ATCC 43878</strain>
    </source>
</reference>
<dbReference type="Proteomes" id="UP000054742">
    <property type="component" value="Unassembled WGS sequence"/>
</dbReference>
<dbReference type="Gene3D" id="3.40.710.10">
    <property type="entry name" value="DD-peptidase/beta-lactamase superfamily"/>
    <property type="match status" value="1"/>
</dbReference>
<dbReference type="InterPro" id="IPR001466">
    <property type="entry name" value="Beta-lactam-related"/>
</dbReference>
<keyword evidence="4" id="KW-1185">Reference proteome</keyword>
<evidence type="ECO:0000256" key="1">
    <source>
        <dbReference type="SAM" id="SignalP"/>
    </source>
</evidence>
<accession>A0A0W0SUX4</accession>
<dbReference type="AlphaFoldDB" id="A0A0W0SUX4"/>
<comment type="caution">
    <text evidence="3">The sequence shown here is derived from an EMBL/GenBank/DDBJ whole genome shotgun (WGS) entry which is preliminary data.</text>
</comment>
<feature type="domain" description="Beta-lactamase-related" evidence="2">
    <location>
        <begin position="83"/>
        <end position="381"/>
    </location>
</feature>
<feature type="signal peptide" evidence="1">
    <location>
        <begin position="1"/>
        <end position="20"/>
    </location>
</feature>
<dbReference type="OrthoDB" id="9799367at2"/>
<proteinExistence type="predicted"/>
<dbReference type="STRING" id="29422.Lbru_0304"/>
<dbReference type="PATRIC" id="fig|29422.6.peg.318"/>